<keyword evidence="1" id="KW-1133">Transmembrane helix</keyword>
<dbReference type="RefSeq" id="WP_231481990.1">
    <property type="nucleotide sequence ID" value="NZ_BAAAZO010000004.1"/>
</dbReference>
<gene>
    <name evidence="2" type="ORF">GCM10022223_31360</name>
</gene>
<name>A0ABP6ZL79_9ACTN</name>
<proteinExistence type="predicted"/>
<keyword evidence="1" id="KW-0812">Transmembrane</keyword>
<keyword evidence="1" id="KW-0472">Membrane</keyword>
<reference evidence="3" key="1">
    <citation type="journal article" date="2019" name="Int. J. Syst. Evol. Microbiol.">
        <title>The Global Catalogue of Microorganisms (GCM) 10K type strain sequencing project: providing services to taxonomists for standard genome sequencing and annotation.</title>
        <authorList>
            <consortium name="The Broad Institute Genomics Platform"/>
            <consortium name="The Broad Institute Genome Sequencing Center for Infectious Disease"/>
            <person name="Wu L."/>
            <person name="Ma J."/>
        </authorList>
    </citation>
    <scope>NUCLEOTIDE SEQUENCE [LARGE SCALE GENOMIC DNA]</scope>
    <source>
        <strain evidence="3">JCM 16902</strain>
    </source>
</reference>
<organism evidence="2 3">
    <name type="scientific">Kineosporia mesophila</name>
    <dbReference type="NCBI Taxonomy" id="566012"/>
    <lineage>
        <taxon>Bacteria</taxon>
        <taxon>Bacillati</taxon>
        <taxon>Actinomycetota</taxon>
        <taxon>Actinomycetes</taxon>
        <taxon>Kineosporiales</taxon>
        <taxon>Kineosporiaceae</taxon>
        <taxon>Kineosporia</taxon>
    </lineage>
</organism>
<keyword evidence="3" id="KW-1185">Reference proteome</keyword>
<protein>
    <submittedName>
        <fullName evidence="2">Uncharacterized protein</fullName>
    </submittedName>
</protein>
<dbReference type="EMBL" id="BAAAZO010000004">
    <property type="protein sequence ID" value="GAA3612934.1"/>
    <property type="molecule type" value="Genomic_DNA"/>
</dbReference>
<comment type="caution">
    <text evidence="2">The sequence shown here is derived from an EMBL/GenBank/DDBJ whole genome shotgun (WGS) entry which is preliminary data.</text>
</comment>
<dbReference type="Proteomes" id="UP001501074">
    <property type="component" value="Unassembled WGS sequence"/>
</dbReference>
<evidence type="ECO:0000313" key="2">
    <source>
        <dbReference type="EMBL" id="GAA3612934.1"/>
    </source>
</evidence>
<sequence length="240" mass="26955">MTGEAFGPWIGRRRTVRCWGAAFGLGLLTRRFVSMPPSLERAAVPAVLAPPLALQLWTWTRNRRTRQRWRRQARPQWTPRGQVDVHLDTLLRHGLAAAFSQDHTLLAETVDAINAQGLDTTRQLRDLLVAVNAMALHAVSDGTWPGYRELKAIAEEFATARPMFEIPDLQLGLFFTGLPKPRPTSLVFFSSHTLFIGFAVAGWLLDDVPRPAGMTRWQFLQEIENALKTGAGRLARVRLV</sequence>
<evidence type="ECO:0000256" key="1">
    <source>
        <dbReference type="SAM" id="Phobius"/>
    </source>
</evidence>
<feature type="transmembrane region" description="Helical" evidence="1">
    <location>
        <begin position="186"/>
        <end position="205"/>
    </location>
</feature>
<evidence type="ECO:0000313" key="3">
    <source>
        <dbReference type="Proteomes" id="UP001501074"/>
    </source>
</evidence>
<accession>A0ABP6ZL79</accession>